<dbReference type="OrthoDB" id="8080622at2"/>
<feature type="transmembrane region" description="Helical" evidence="1">
    <location>
        <begin position="79"/>
        <end position="98"/>
    </location>
</feature>
<keyword evidence="4" id="KW-1185">Reference proteome</keyword>
<name>A0A497XNH2_9AQUI</name>
<keyword evidence="1" id="KW-0812">Transmembrane</keyword>
<dbReference type="AlphaFoldDB" id="A0A497XNH2"/>
<dbReference type="Pfam" id="PF09990">
    <property type="entry name" value="DUF2231"/>
    <property type="match status" value="1"/>
</dbReference>
<keyword evidence="1" id="KW-1133">Transmembrane helix</keyword>
<feature type="transmembrane region" description="Helical" evidence="1">
    <location>
        <begin position="6"/>
        <end position="28"/>
    </location>
</feature>
<sequence>MELIKIHPPAVHFAIVLPVALLILDLYYRFSGKKPDKLHLIFTLLASLSVVVGAVSGVLAHEPIEEKLETIEVFETHEVLGIFLALYFVSLTGLRLFLHRIPPVVFTLLTLLGVLMLFLQGNLGGSIVYDHMIVPWLRSH</sequence>
<gene>
    <name evidence="3" type="ORF">BCF55_0111</name>
</gene>
<dbReference type="EMBL" id="RCCJ01000001">
    <property type="protein sequence ID" value="RLJ69854.1"/>
    <property type="molecule type" value="Genomic_DNA"/>
</dbReference>
<keyword evidence="1" id="KW-0472">Membrane</keyword>
<dbReference type="Proteomes" id="UP000267841">
    <property type="component" value="Unassembled WGS sequence"/>
</dbReference>
<comment type="caution">
    <text evidence="3">The sequence shown here is derived from an EMBL/GenBank/DDBJ whole genome shotgun (WGS) entry which is preliminary data.</text>
</comment>
<feature type="domain" description="DUF2231" evidence="2">
    <location>
        <begin position="6"/>
        <end position="133"/>
    </location>
</feature>
<organism evidence="3 4">
    <name type="scientific">Hydrogenivirga caldilitoris</name>
    <dbReference type="NCBI Taxonomy" id="246264"/>
    <lineage>
        <taxon>Bacteria</taxon>
        <taxon>Pseudomonadati</taxon>
        <taxon>Aquificota</taxon>
        <taxon>Aquificia</taxon>
        <taxon>Aquificales</taxon>
        <taxon>Aquificaceae</taxon>
        <taxon>Hydrogenivirga</taxon>
    </lineage>
</organism>
<proteinExistence type="predicted"/>
<evidence type="ECO:0000256" key="1">
    <source>
        <dbReference type="SAM" id="Phobius"/>
    </source>
</evidence>
<dbReference type="RefSeq" id="WP_121008755.1">
    <property type="nucleotide sequence ID" value="NZ_RCCJ01000001.1"/>
</dbReference>
<evidence type="ECO:0000259" key="2">
    <source>
        <dbReference type="Pfam" id="PF09990"/>
    </source>
</evidence>
<feature type="transmembrane region" description="Helical" evidence="1">
    <location>
        <begin position="105"/>
        <end position="129"/>
    </location>
</feature>
<evidence type="ECO:0000313" key="3">
    <source>
        <dbReference type="EMBL" id="RLJ69854.1"/>
    </source>
</evidence>
<accession>A0A497XNH2</accession>
<reference evidence="3 4" key="1">
    <citation type="submission" date="2018-10" db="EMBL/GenBank/DDBJ databases">
        <title>Genomic Encyclopedia of Archaeal and Bacterial Type Strains, Phase II (KMG-II): from individual species to whole genera.</title>
        <authorList>
            <person name="Goeker M."/>
        </authorList>
    </citation>
    <scope>NUCLEOTIDE SEQUENCE [LARGE SCALE GENOMIC DNA]</scope>
    <source>
        <strain evidence="3 4">DSM 16510</strain>
    </source>
</reference>
<evidence type="ECO:0000313" key="4">
    <source>
        <dbReference type="Proteomes" id="UP000267841"/>
    </source>
</evidence>
<protein>
    <submittedName>
        <fullName evidence="3">Putative membrane protein</fullName>
    </submittedName>
</protein>
<dbReference type="InterPro" id="IPR019251">
    <property type="entry name" value="DUF2231_TM"/>
</dbReference>
<feature type="transmembrane region" description="Helical" evidence="1">
    <location>
        <begin position="40"/>
        <end position="59"/>
    </location>
</feature>